<accession>A0A1Y2IET9</accession>
<sequence length="144" mass="16517">MVAAERKGALVCVCWNGRVFVSRAYMKLKKAPLGARYLAEHGTEVRQQQTTDRKDSYLVGYRLTISLYRYVRSAHESCLIALSFQRSYRTNTKTICKECCAPREYMTKEDQPGAMRALGRHLTWSTFSPWCSLSVHMQLARTPA</sequence>
<evidence type="ECO:0000313" key="1">
    <source>
        <dbReference type="EMBL" id="OSC99644.1"/>
    </source>
</evidence>
<reference evidence="1 2" key="1">
    <citation type="journal article" date="2015" name="Biotechnol. Biofuels">
        <title>Enhanced degradation of softwood versus hardwood by the white-rot fungus Pycnoporus coccineus.</title>
        <authorList>
            <person name="Couturier M."/>
            <person name="Navarro D."/>
            <person name="Chevret D."/>
            <person name="Henrissat B."/>
            <person name="Piumi F."/>
            <person name="Ruiz-Duenas F.J."/>
            <person name="Martinez A.T."/>
            <person name="Grigoriev I.V."/>
            <person name="Riley R."/>
            <person name="Lipzen A."/>
            <person name="Berrin J.G."/>
            <person name="Master E.R."/>
            <person name="Rosso M.N."/>
        </authorList>
    </citation>
    <scope>NUCLEOTIDE SEQUENCE [LARGE SCALE GENOMIC DNA]</scope>
    <source>
        <strain evidence="1 2">BRFM310</strain>
    </source>
</reference>
<protein>
    <submittedName>
        <fullName evidence="1">Uncharacterized protein</fullName>
    </submittedName>
</protein>
<keyword evidence="2" id="KW-1185">Reference proteome</keyword>
<evidence type="ECO:0000313" key="2">
    <source>
        <dbReference type="Proteomes" id="UP000193067"/>
    </source>
</evidence>
<dbReference type="AlphaFoldDB" id="A0A1Y2IET9"/>
<organism evidence="1 2">
    <name type="scientific">Trametes coccinea (strain BRFM310)</name>
    <name type="common">Pycnoporus coccineus</name>
    <dbReference type="NCBI Taxonomy" id="1353009"/>
    <lineage>
        <taxon>Eukaryota</taxon>
        <taxon>Fungi</taxon>
        <taxon>Dikarya</taxon>
        <taxon>Basidiomycota</taxon>
        <taxon>Agaricomycotina</taxon>
        <taxon>Agaricomycetes</taxon>
        <taxon>Polyporales</taxon>
        <taxon>Polyporaceae</taxon>
        <taxon>Trametes</taxon>
    </lineage>
</organism>
<proteinExistence type="predicted"/>
<dbReference type="EMBL" id="KZ084126">
    <property type="protein sequence ID" value="OSC99644.1"/>
    <property type="molecule type" value="Genomic_DNA"/>
</dbReference>
<name>A0A1Y2IET9_TRAC3</name>
<gene>
    <name evidence="1" type="ORF">PYCCODRAFT_823637</name>
</gene>
<dbReference type="Proteomes" id="UP000193067">
    <property type="component" value="Unassembled WGS sequence"/>
</dbReference>